<evidence type="ECO:0000313" key="1">
    <source>
        <dbReference type="EMBL" id="CAA7265206.1"/>
    </source>
</evidence>
<comment type="caution">
    <text evidence="1">The sequence shown here is derived from an EMBL/GenBank/DDBJ whole genome shotgun (WGS) entry which is preliminary data.</text>
</comment>
<protein>
    <recommendedName>
        <fullName evidence="3">HNH nuclease domain-containing protein</fullName>
    </recommendedName>
</protein>
<accession>A0A8S0WTI0</accession>
<evidence type="ECO:0008006" key="3">
    <source>
        <dbReference type="Google" id="ProtNLM"/>
    </source>
</evidence>
<proteinExistence type="predicted"/>
<name>A0A8S0WTI0_CYCAE</name>
<dbReference type="Proteomes" id="UP000467700">
    <property type="component" value="Unassembled WGS sequence"/>
</dbReference>
<dbReference type="EMBL" id="CACVBS010000047">
    <property type="protein sequence ID" value="CAA7265206.1"/>
    <property type="molecule type" value="Genomic_DNA"/>
</dbReference>
<dbReference type="OrthoDB" id="2104739at2759"/>
<dbReference type="AlphaFoldDB" id="A0A8S0WTI0"/>
<sequence>MAALSSASSYNASAILQAQPLPPNPYIDVVQSALYNAYDQCLQAEWAAGSDLKLLMYARCLGYLIHEAPDDEARCHVSEEILLCERDPESMNLLAQFYIDHLFRLFRQNRGRTPSPSRHSSCPYPEDFLSSTVDPAPKEHTAAKNAALRRDNYRCMVTGAVDLYSFKNMTDDQKAAHNLTSVFNIAHTNFCHIFPPSINWDLKPDEHGHPKTRYSGNIWDMVNCFGGINVLNELNGDMAHRSSNGLSMSMELRHYFDDFNMWFEEVPNNLHTYHVCSAFPRLQGLSQLGPNPVVTFATTADLELPDPRYLNSYDRELEERKVLAPDGSSGELLSSQLRRALLVRTA</sequence>
<organism evidence="1 2">
    <name type="scientific">Cyclocybe aegerita</name>
    <name type="common">Black poplar mushroom</name>
    <name type="synonym">Agrocybe aegerita</name>
    <dbReference type="NCBI Taxonomy" id="1973307"/>
    <lineage>
        <taxon>Eukaryota</taxon>
        <taxon>Fungi</taxon>
        <taxon>Dikarya</taxon>
        <taxon>Basidiomycota</taxon>
        <taxon>Agaricomycotina</taxon>
        <taxon>Agaricomycetes</taxon>
        <taxon>Agaricomycetidae</taxon>
        <taxon>Agaricales</taxon>
        <taxon>Agaricineae</taxon>
        <taxon>Bolbitiaceae</taxon>
        <taxon>Cyclocybe</taxon>
    </lineage>
</organism>
<gene>
    <name evidence="1" type="ORF">AAE3_LOCUS7425</name>
</gene>
<reference evidence="1 2" key="1">
    <citation type="submission" date="2020-01" db="EMBL/GenBank/DDBJ databases">
        <authorList>
            <person name="Gupta K D."/>
        </authorList>
    </citation>
    <scope>NUCLEOTIDE SEQUENCE [LARGE SCALE GENOMIC DNA]</scope>
</reference>
<keyword evidence="2" id="KW-1185">Reference proteome</keyword>
<evidence type="ECO:0000313" key="2">
    <source>
        <dbReference type="Proteomes" id="UP000467700"/>
    </source>
</evidence>